<keyword evidence="1" id="KW-0732">Signal</keyword>
<evidence type="ECO:0000313" key="3">
    <source>
        <dbReference type="Proteomes" id="UP000031668"/>
    </source>
</evidence>
<keyword evidence="3" id="KW-1185">Reference proteome</keyword>
<dbReference type="AlphaFoldDB" id="A0A0C2I627"/>
<dbReference type="Proteomes" id="UP000031668">
    <property type="component" value="Unassembled WGS sequence"/>
</dbReference>
<dbReference type="EMBL" id="JWZT01005543">
    <property type="protein sequence ID" value="KII60623.1"/>
    <property type="molecule type" value="Genomic_DNA"/>
</dbReference>
<feature type="chain" id="PRO_5002162173" evidence="1">
    <location>
        <begin position="22"/>
        <end position="296"/>
    </location>
</feature>
<name>A0A0C2I627_THEKT</name>
<protein>
    <submittedName>
        <fullName evidence="2">Uncharacterized protein</fullName>
    </submittedName>
</protein>
<gene>
    <name evidence="2" type="ORF">RF11_02134</name>
</gene>
<sequence length="296" mass="33919">MNLYVMKNLVFWFSLILTGFGLNPESPKSNDTYVELQRELLIGIKEKLLGCSVNICKFHPKPRTLKSCVGIDTKNLSKINDGPTVTFLNKFEELRENFSTKNLLPDVPQKLISKLKLCLSKTAVFRNLPSCRGVNIINSISSPENLVTTKYLDLLCLYDRLHATLKDILLNAKRYFEALQNRKEKQKAKNKIPRKAQIKVNETEFKLVYTLTDYLISVRRNKRININKLIRHSVNLRYNSKEPVAKIVVDAIFSKIENLNITINDGELEKISKAISMFSASIYISKNANVKDLSLH</sequence>
<evidence type="ECO:0000256" key="1">
    <source>
        <dbReference type="SAM" id="SignalP"/>
    </source>
</evidence>
<organism evidence="2 3">
    <name type="scientific">Thelohanellus kitauei</name>
    <name type="common">Myxosporean</name>
    <dbReference type="NCBI Taxonomy" id="669202"/>
    <lineage>
        <taxon>Eukaryota</taxon>
        <taxon>Metazoa</taxon>
        <taxon>Cnidaria</taxon>
        <taxon>Myxozoa</taxon>
        <taxon>Myxosporea</taxon>
        <taxon>Bivalvulida</taxon>
        <taxon>Platysporina</taxon>
        <taxon>Myxobolidae</taxon>
        <taxon>Thelohanellus</taxon>
    </lineage>
</organism>
<feature type="signal peptide" evidence="1">
    <location>
        <begin position="1"/>
        <end position="21"/>
    </location>
</feature>
<proteinExistence type="predicted"/>
<comment type="caution">
    <text evidence="2">The sequence shown here is derived from an EMBL/GenBank/DDBJ whole genome shotgun (WGS) entry which is preliminary data.</text>
</comment>
<reference evidence="2 3" key="1">
    <citation type="journal article" date="2014" name="Genome Biol. Evol.">
        <title>The genome of the myxosporean Thelohanellus kitauei shows adaptations to nutrient acquisition within its fish host.</title>
        <authorList>
            <person name="Yang Y."/>
            <person name="Xiong J."/>
            <person name="Zhou Z."/>
            <person name="Huo F."/>
            <person name="Miao W."/>
            <person name="Ran C."/>
            <person name="Liu Y."/>
            <person name="Zhang J."/>
            <person name="Feng J."/>
            <person name="Wang M."/>
            <person name="Wang M."/>
            <person name="Wang L."/>
            <person name="Yao B."/>
        </authorList>
    </citation>
    <scope>NUCLEOTIDE SEQUENCE [LARGE SCALE GENOMIC DNA]</scope>
    <source>
        <strain evidence="2">Wuqing</strain>
    </source>
</reference>
<evidence type="ECO:0000313" key="2">
    <source>
        <dbReference type="EMBL" id="KII60623.1"/>
    </source>
</evidence>
<accession>A0A0C2I627</accession>